<dbReference type="HAMAP" id="MF_00004">
    <property type="entry name" value="Aden_phosphoribosyltr"/>
    <property type="match status" value="1"/>
</dbReference>
<accession>B2FN13</accession>
<evidence type="ECO:0000256" key="9">
    <source>
        <dbReference type="ARBA" id="ARBA00022679"/>
    </source>
</evidence>
<dbReference type="GO" id="GO:0044209">
    <property type="term" value="P:AMP salvage"/>
    <property type="evidence" value="ECO:0007669"/>
    <property type="project" value="UniProtKB-UniRule"/>
</dbReference>
<dbReference type="InterPro" id="IPR029057">
    <property type="entry name" value="PRTase-like"/>
</dbReference>
<dbReference type="Gene3D" id="3.40.50.2020">
    <property type="match status" value="1"/>
</dbReference>
<dbReference type="CDD" id="cd06223">
    <property type="entry name" value="PRTases_typeI"/>
    <property type="match status" value="1"/>
</dbReference>
<dbReference type="GO" id="GO:0003999">
    <property type="term" value="F:adenine phosphoribosyltransferase activity"/>
    <property type="evidence" value="ECO:0007669"/>
    <property type="project" value="UniProtKB-UniRule"/>
</dbReference>
<comment type="subunit">
    <text evidence="5 11">Homodimer.</text>
</comment>
<evidence type="ECO:0000256" key="7">
    <source>
        <dbReference type="ARBA" id="ARBA00022490"/>
    </source>
</evidence>
<dbReference type="GO" id="GO:0006168">
    <property type="term" value="P:adenine salvage"/>
    <property type="evidence" value="ECO:0007669"/>
    <property type="project" value="InterPro"/>
</dbReference>
<dbReference type="SUPFAM" id="SSF53271">
    <property type="entry name" value="PRTase-like"/>
    <property type="match status" value="1"/>
</dbReference>
<comment type="similarity">
    <text evidence="4 11">Belongs to the purine/pyrimidine phosphoribosyltransferase family.</text>
</comment>
<dbReference type="NCBIfam" id="TIGR01090">
    <property type="entry name" value="apt"/>
    <property type="match status" value="1"/>
</dbReference>
<evidence type="ECO:0000256" key="1">
    <source>
        <dbReference type="ARBA" id="ARBA00000868"/>
    </source>
</evidence>
<comment type="function">
    <text evidence="11">Catalyzes a salvage reaction resulting in the formation of AMP, that is energically less costly than de novo synthesis.</text>
</comment>
<dbReference type="GO" id="GO:0006166">
    <property type="term" value="P:purine ribonucleoside salvage"/>
    <property type="evidence" value="ECO:0007669"/>
    <property type="project" value="UniProtKB-UniRule"/>
</dbReference>
<dbReference type="InterPro" id="IPR050120">
    <property type="entry name" value="Adenine_PRTase"/>
</dbReference>
<dbReference type="AlphaFoldDB" id="B2FN13"/>
<dbReference type="Proteomes" id="UP000008840">
    <property type="component" value="Chromosome"/>
</dbReference>
<feature type="domain" description="Phosphoribosyltransferase" evidence="12">
    <location>
        <begin position="49"/>
        <end position="173"/>
    </location>
</feature>
<dbReference type="Pfam" id="PF00156">
    <property type="entry name" value="Pribosyltran"/>
    <property type="match status" value="1"/>
</dbReference>
<name>B2FN13_STRMK</name>
<dbReference type="EnsemblBacteria" id="CAQ45534">
    <property type="protein sequence ID" value="CAQ45534"/>
    <property type="gene ID" value="Smlt2026"/>
</dbReference>
<dbReference type="KEGG" id="sml:Smlt2026"/>
<evidence type="ECO:0000256" key="11">
    <source>
        <dbReference type="HAMAP-Rule" id="MF_00004"/>
    </source>
</evidence>
<evidence type="ECO:0000313" key="13">
    <source>
        <dbReference type="EMBL" id="CAQ45534.1"/>
    </source>
</evidence>
<dbReference type="NCBIfam" id="NF002634">
    <property type="entry name" value="PRK02304.1-3"/>
    <property type="match status" value="1"/>
</dbReference>
<keyword evidence="7 11" id="KW-0963">Cytoplasm</keyword>
<dbReference type="InterPro" id="IPR000836">
    <property type="entry name" value="PRTase_dom"/>
</dbReference>
<evidence type="ECO:0000256" key="4">
    <source>
        <dbReference type="ARBA" id="ARBA00008391"/>
    </source>
</evidence>
<keyword evidence="14" id="KW-1185">Reference proteome</keyword>
<organism evidence="13 14">
    <name type="scientific">Stenotrophomonas maltophilia (strain K279a)</name>
    <dbReference type="NCBI Taxonomy" id="522373"/>
    <lineage>
        <taxon>Bacteria</taxon>
        <taxon>Pseudomonadati</taxon>
        <taxon>Pseudomonadota</taxon>
        <taxon>Gammaproteobacteria</taxon>
        <taxon>Lysobacterales</taxon>
        <taxon>Lysobacteraceae</taxon>
        <taxon>Stenotrophomonas</taxon>
        <taxon>Stenotrophomonas maltophilia group</taxon>
    </lineage>
</organism>
<sequence>MPPSDSQCDMTDALVAPQWASRLRDIADFPKPGILFKDIMPLLAHGEDFRGAITAMADRWRDQKLDAVIGIESRGFILGAAMALELGVGFVPVRKPGKLPGQVLREEYTLEYRSDCIEVHADALPAGARVAIIDDVLATGGTLVAALSLVRRLGVDVVGAGVLVELDGLGGRARWESDLPLHTELVF</sequence>
<evidence type="ECO:0000256" key="8">
    <source>
        <dbReference type="ARBA" id="ARBA00022676"/>
    </source>
</evidence>
<evidence type="ECO:0000259" key="12">
    <source>
        <dbReference type="Pfam" id="PF00156"/>
    </source>
</evidence>
<evidence type="ECO:0000313" key="14">
    <source>
        <dbReference type="Proteomes" id="UP000008840"/>
    </source>
</evidence>
<evidence type="ECO:0000256" key="6">
    <source>
        <dbReference type="ARBA" id="ARBA00011893"/>
    </source>
</evidence>
<comment type="pathway">
    <text evidence="3 11">Purine metabolism; AMP biosynthesis via salvage pathway; AMP from adenine: step 1/1.</text>
</comment>
<dbReference type="GO" id="GO:0005737">
    <property type="term" value="C:cytoplasm"/>
    <property type="evidence" value="ECO:0007669"/>
    <property type="project" value="UniProtKB-SubCell"/>
</dbReference>
<comment type="catalytic activity">
    <reaction evidence="1 11">
        <text>AMP + diphosphate = 5-phospho-alpha-D-ribose 1-diphosphate + adenine</text>
        <dbReference type="Rhea" id="RHEA:16609"/>
        <dbReference type="ChEBI" id="CHEBI:16708"/>
        <dbReference type="ChEBI" id="CHEBI:33019"/>
        <dbReference type="ChEBI" id="CHEBI:58017"/>
        <dbReference type="ChEBI" id="CHEBI:456215"/>
        <dbReference type="EC" id="2.4.2.7"/>
    </reaction>
</comment>
<dbReference type="NCBIfam" id="NF002636">
    <property type="entry name" value="PRK02304.1-5"/>
    <property type="match status" value="1"/>
</dbReference>
<dbReference type="UniPathway" id="UPA00588">
    <property type="reaction ID" value="UER00646"/>
</dbReference>
<keyword evidence="8 11" id="KW-0328">Glycosyltransferase</keyword>
<proteinExistence type="inferred from homology"/>
<keyword evidence="10 11" id="KW-0660">Purine salvage</keyword>
<reference evidence="13 14" key="1">
    <citation type="journal article" date="2008" name="Genome Biol.">
        <title>The complete genome, comparative and functional analysis of Stenotrophomonas maltophilia reveals an organism heavily shielded by drug resistance determinants.</title>
        <authorList>
            <person name="Crossman L.C."/>
            <person name="Gould V.C."/>
            <person name="Dow J.M."/>
            <person name="Vernikos G.S."/>
            <person name="Okazaki A."/>
            <person name="Sebaihia M."/>
            <person name="Saunders D."/>
            <person name="Arrowsmith C."/>
            <person name="Carver T."/>
            <person name="Peters N."/>
            <person name="Adlem E."/>
            <person name="Kerhornou A."/>
            <person name="Lord A."/>
            <person name="Murphy L."/>
            <person name="Seeger K."/>
            <person name="Squares R."/>
            <person name="Rutter S."/>
            <person name="Quail M.A."/>
            <person name="Rajandream M.A."/>
            <person name="Harris D."/>
            <person name="Churcher C."/>
            <person name="Bentley S.D."/>
            <person name="Parkhill J."/>
            <person name="Thomson N.R."/>
            <person name="Avison M.B."/>
        </authorList>
    </citation>
    <scope>NUCLEOTIDE SEQUENCE [LARGE SCALE GENOMIC DNA]</scope>
    <source>
        <strain evidence="13 14">K279a</strain>
    </source>
</reference>
<keyword evidence="9 11" id="KW-0808">Transferase</keyword>
<dbReference type="InterPro" id="IPR005764">
    <property type="entry name" value="Ade_phspho_trans"/>
</dbReference>
<evidence type="ECO:0000256" key="2">
    <source>
        <dbReference type="ARBA" id="ARBA00004496"/>
    </source>
</evidence>
<dbReference type="PANTHER" id="PTHR11776">
    <property type="entry name" value="ADENINE PHOSPHORIBOSYLTRANSFERASE"/>
    <property type="match status" value="1"/>
</dbReference>
<evidence type="ECO:0000256" key="10">
    <source>
        <dbReference type="ARBA" id="ARBA00022726"/>
    </source>
</evidence>
<dbReference type="EMBL" id="AM743169">
    <property type="protein sequence ID" value="CAQ45534.1"/>
    <property type="molecule type" value="Genomic_DNA"/>
</dbReference>
<dbReference type="PANTHER" id="PTHR11776:SF7">
    <property type="entry name" value="PHOSPHORIBOSYLTRANSFERASE DOMAIN-CONTAINING PROTEIN"/>
    <property type="match status" value="1"/>
</dbReference>
<dbReference type="EC" id="2.4.2.7" evidence="6 11"/>
<dbReference type="eggNOG" id="COG0503">
    <property type="taxonomic scope" value="Bacteria"/>
</dbReference>
<protein>
    <recommendedName>
        <fullName evidence="6 11">Adenine phosphoribosyltransferase</fullName>
        <shortName evidence="11">APRT</shortName>
        <ecNumber evidence="6 11">2.4.2.7</ecNumber>
    </recommendedName>
</protein>
<dbReference type="FunFam" id="3.40.50.2020:FF:000021">
    <property type="entry name" value="Adenine phosphoribosyltransferase"/>
    <property type="match status" value="1"/>
</dbReference>
<gene>
    <name evidence="11 13" type="primary">apt</name>
    <name evidence="13" type="ordered locus">Smlt2026</name>
</gene>
<dbReference type="HOGENOM" id="CLU_063339_3_0_6"/>
<comment type="subcellular location">
    <subcellularLocation>
        <location evidence="2 11">Cytoplasm</location>
    </subcellularLocation>
</comment>
<evidence type="ECO:0000256" key="3">
    <source>
        <dbReference type="ARBA" id="ARBA00004659"/>
    </source>
</evidence>
<evidence type="ECO:0000256" key="5">
    <source>
        <dbReference type="ARBA" id="ARBA00011738"/>
    </source>
</evidence>